<dbReference type="Proteomes" id="UP000499080">
    <property type="component" value="Unassembled WGS sequence"/>
</dbReference>
<sequence>MSLGLRYMVPFSPQCCIESMLEYFFHSQTSVGEKVDLPKYMLHVWVSSSLLVVENPQFCHLISFPMFCQGSVLPFLHFSMSLGARYLVHFRPQCYGESMVKYFFDSQTSVGEEPDLPK</sequence>
<accession>A0A4Y2U8P6</accession>
<evidence type="ECO:0000313" key="2">
    <source>
        <dbReference type="Proteomes" id="UP000499080"/>
    </source>
</evidence>
<dbReference type="AlphaFoldDB" id="A0A4Y2U8P6"/>
<proteinExistence type="predicted"/>
<dbReference type="EMBL" id="BGPR01034825">
    <property type="protein sequence ID" value="GBO09369.1"/>
    <property type="molecule type" value="Genomic_DNA"/>
</dbReference>
<gene>
    <name evidence="1" type="ORF">AVEN_238985_1</name>
</gene>
<evidence type="ECO:0000313" key="1">
    <source>
        <dbReference type="EMBL" id="GBO09369.1"/>
    </source>
</evidence>
<protein>
    <submittedName>
        <fullName evidence="1">Uncharacterized protein</fullName>
    </submittedName>
</protein>
<name>A0A4Y2U8P6_ARAVE</name>
<keyword evidence="2" id="KW-1185">Reference proteome</keyword>
<reference evidence="1 2" key="1">
    <citation type="journal article" date="2019" name="Sci. Rep.">
        <title>Orb-weaving spider Araneus ventricosus genome elucidates the spidroin gene catalogue.</title>
        <authorList>
            <person name="Kono N."/>
            <person name="Nakamura H."/>
            <person name="Ohtoshi R."/>
            <person name="Moran D.A.P."/>
            <person name="Shinohara A."/>
            <person name="Yoshida Y."/>
            <person name="Fujiwara M."/>
            <person name="Mori M."/>
            <person name="Tomita M."/>
            <person name="Arakawa K."/>
        </authorList>
    </citation>
    <scope>NUCLEOTIDE SEQUENCE [LARGE SCALE GENOMIC DNA]</scope>
</reference>
<comment type="caution">
    <text evidence="1">The sequence shown here is derived from an EMBL/GenBank/DDBJ whole genome shotgun (WGS) entry which is preliminary data.</text>
</comment>
<organism evidence="1 2">
    <name type="scientific">Araneus ventricosus</name>
    <name type="common">Orbweaver spider</name>
    <name type="synonym">Epeira ventricosa</name>
    <dbReference type="NCBI Taxonomy" id="182803"/>
    <lineage>
        <taxon>Eukaryota</taxon>
        <taxon>Metazoa</taxon>
        <taxon>Ecdysozoa</taxon>
        <taxon>Arthropoda</taxon>
        <taxon>Chelicerata</taxon>
        <taxon>Arachnida</taxon>
        <taxon>Araneae</taxon>
        <taxon>Araneomorphae</taxon>
        <taxon>Entelegynae</taxon>
        <taxon>Araneoidea</taxon>
        <taxon>Araneidae</taxon>
        <taxon>Araneus</taxon>
    </lineage>
</organism>